<dbReference type="Proteomes" id="UP001314263">
    <property type="component" value="Unassembled WGS sequence"/>
</dbReference>
<proteinExistence type="predicted"/>
<dbReference type="EMBL" id="CAUYUE010000001">
    <property type="protein sequence ID" value="CAK0732076.1"/>
    <property type="molecule type" value="Genomic_DNA"/>
</dbReference>
<comment type="caution">
    <text evidence="2">The sequence shown here is derived from an EMBL/GenBank/DDBJ whole genome shotgun (WGS) entry which is preliminary data.</text>
</comment>
<evidence type="ECO:0008006" key="4">
    <source>
        <dbReference type="Google" id="ProtNLM"/>
    </source>
</evidence>
<evidence type="ECO:0000256" key="1">
    <source>
        <dbReference type="SAM" id="MobiDB-lite"/>
    </source>
</evidence>
<keyword evidence="3" id="KW-1185">Reference proteome</keyword>
<evidence type="ECO:0000313" key="2">
    <source>
        <dbReference type="EMBL" id="CAK0732076.1"/>
    </source>
</evidence>
<name>A0AAV1HQR5_9CHLO</name>
<reference evidence="2 3" key="1">
    <citation type="submission" date="2023-10" db="EMBL/GenBank/DDBJ databases">
        <authorList>
            <person name="Maclean D."/>
            <person name="Macfadyen A."/>
        </authorList>
    </citation>
    <scope>NUCLEOTIDE SEQUENCE [LARGE SCALE GENOMIC DNA]</scope>
</reference>
<protein>
    <recommendedName>
        <fullName evidence="4">Cyclin-dependent kinase inhibitor domain-containing protein</fullName>
    </recommendedName>
</protein>
<dbReference type="AlphaFoldDB" id="A0AAV1HQR5"/>
<gene>
    <name evidence="2" type="ORF">CVIRNUC_000082</name>
</gene>
<accession>A0AAV1HQR5</accession>
<organism evidence="2 3">
    <name type="scientific">Coccomyxa viridis</name>
    <dbReference type="NCBI Taxonomy" id="1274662"/>
    <lineage>
        <taxon>Eukaryota</taxon>
        <taxon>Viridiplantae</taxon>
        <taxon>Chlorophyta</taxon>
        <taxon>core chlorophytes</taxon>
        <taxon>Trebouxiophyceae</taxon>
        <taxon>Trebouxiophyceae incertae sedis</taxon>
        <taxon>Coccomyxaceae</taxon>
        <taxon>Coccomyxa</taxon>
    </lineage>
</organism>
<sequence length="172" mass="18892">MAQRPVGAGQLANPHDEAFITPAKRASSPEQQDLSGEASRRQLFQSKAAAGKPSPAGEEEEVQSRKRQCSEVETSSCVDVGSPSKGSQQRCRRLFGLPPSTERMEHYFDKLEHQAKAAFHSRWNVEAPPLYAAGSAMWQWCSEHHPSATKHQHAPANLLAESHHRMCAPDGA</sequence>
<feature type="region of interest" description="Disordered" evidence="1">
    <location>
        <begin position="1"/>
        <end position="91"/>
    </location>
</feature>
<evidence type="ECO:0000313" key="3">
    <source>
        <dbReference type="Proteomes" id="UP001314263"/>
    </source>
</evidence>